<keyword evidence="2" id="KW-1185">Reference proteome</keyword>
<comment type="caution">
    <text evidence="1">The sequence shown here is derived from an EMBL/GenBank/DDBJ whole genome shotgun (WGS) entry which is preliminary data.</text>
</comment>
<evidence type="ECO:0000313" key="2">
    <source>
        <dbReference type="Proteomes" id="UP001165960"/>
    </source>
</evidence>
<evidence type="ECO:0000313" key="1">
    <source>
        <dbReference type="EMBL" id="KAJ9074267.1"/>
    </source>
</evidence>
<name>A0ACC2TJ34_9FUNG</name>
<protein>
    <submittedName>
        <fullName evidence="1">Uncharacterized protein</fullName>
    </submittedName>
</protein>
<proteinExistence type="predicted"/>
<reference evidence="1" key="1">
    <citation type="submission" date="2022-04" db="EMBL/GenBank/DDBJ databases">
        <title>Genome of the entomopathogenic fungus Entomophthora muscae.</title>
        <authorList>
            <person name="Elya C."/>
            <person name="Lovett B.R."/>
            <person name="Lee E."/>
            <person name="Macias A.M."/>
            <person name="Hajek A.E."/>
            <person name="De Bivort B.L."/>
            <person name="Kasson M.T."/>
            <person name="De Fine Licht H.H."/>
            <person name="Stajich J.E."/>
        </authorList>
    </citation>
    <scope>NUCLEOTIDE SEQUENCE</scope>
    <source>
        <strain evidence="1">Berkeley</strain>
    </source>
</reference>
<organism evidence="1 2">
    <name type="scientific">Entomophthora muscae</name>
    <dbReference type="NCBI Taxonomy" id="34485"/>
    <lineage>
        <taxon>Eukaryota</taxon>
        <taxon>Fungi</taxon>
        <taxon>Fungi incertae sedis</taxon>
        <taxon>Zoopagomycota</taxon>
        <taxon>Entomophthoromycotina</taxon>
        <taxon>Entomophthoromycetes</taxon>
        <taxon>Entomophthorales</taxon>
        <taxon>Entomophthoraceae</taxon>
        <taxon>Entomophthora</taxon>
    </lineage>
</organism>
<gene>
    <name evidence="1" type="ORF">DSO57_1008254</name>
</gene>
<dbReference type="Proteomes" id="UP001165960">
    <property type="component" value="Unassembled WGS sequence"/>
</dbReference>
<dbReference type="EMBL" id="QTSX02002865">
    <property type="protein sequence ID" value="KAJ9074267.1"/>
    <property type="molecule type" value="Genomic_DNA"/>
</dbReference>
<accession>A0ACC2TJ34</accession>
<sequence length="260" mass="30487">MERWVSFRGQILDLKRLRYTHHRLDESQASWFKEIREALFNLEPQSIDMDHIMHHHTTQEQRAVFETCVVPILRVGFLDEMSFLTWFPNFLLLSLMFSVAGWFFLGSYILALQKISGRSYGEWFIVNWHRKLTLPISRSYFGSQFKESTEMQLGTGQELQSRMTRKEFDLVVLNKGGFPNTVQFDPRELNRGLHHLAQTEPEYEIVDNLDFEPMRTVILIPGNGRTSPRRLASTVRSAAETRYPATHKLIVVVLRWRGPS</sequence>